<dbReference type="EMBL" id="GQ252887">
    <property type="protein sequence ID" value="ADB85428.1"/>
    <property type="molecule type" value="Genomic_DNA"/>
</dbReference>
<sequence length="126" mass="14129">MAAPRASRGEDIQPKEIAVQWSGKDQEVLAMLPMQGIDSGSADLQRQLGLLGGQRRSTARMIGTKLGELRFRTIEDAGEAGECFTKIGLGLRRKMKKGYFGNFTKYRLGDLGLNRGARRRKEKRFR</sequence>
<dbReference type="AlphaFoldDB" id="D3IVT8"/>
<protein>
    <submittedName>
        <fullName evidence="1">Uncharacterized protein</fullName>
    </submittedName>
</protein>
<proteinExistence type="predicted"/>
<evidence type="ECO:0000313" key="1">
    <source>
        <dbReference type="EMBL" id="ADB85428.1"/>
    </source>
</evidence>
<organism evidence="1">
    <name type="scientific">Phyllostachys edulis</name>
    <name type="common">Tortoise shell bamboo</name>
    <name type="synonym">Bambusa edulis</name>
    <dbReference type="NCBI Taxonomy" id="38705"/>
    <lineage>
        <taxon>Eukaryota</taxon>
        <taxon>Viridiplantae</taxon>
        <taxon>Streptophyta</taxon>
        <taxon>Embryophyta</taxon>
        <taxon>Tracheophyta</taxon>
        <taxon>Spermatophyta</taxon>
        <taxon>Magnoliopsida</taxon>
        <taxon>Liliopsida</taxon>
        <taxon>Poales</taxon>
        <taxon>Poaceae</taxon>
        <taxon>BOP clade</taxon>
        <taxon>Bambusoideae</taxon>
        <taxon>Arundinarodae</taxon>
        <taxon>Arundinarieae</taxon>
        <taxon>Arundinariinae</taxon>
        <taxon>Phyllostachys</taxon>
    </lineage>
</organism>
<accession>D3IVT8</accession>
<reference evidence="1" key="1">
    <citation type="journal article" date="2010" name="J. Integr. Plant Biol.">
        <title>Insights into the bamboo genome: syntenic relationships to rice and sorghum.</title>
        <authorList>
            <person name="Gui Y.J."/>
            <person name="Zhou Y."/>
            <person name="Wang Y."/>
            <person name="Wang S."/>
            <person name="Wang S.Y."/>
            <person name="Hu Y."/>
            <person name="Bo S.P."/>
            <person name="Chen H."/>
            <person name="Zhou C.P."/>
            <person name="Ma N.X."/>
            <person name="Zhang T.Z."/>
            <person name="Fan L.J."/>
        </authorList>
    </citation>
    <scope>NUCLEOTIDE SEQUENCE</scope>
    <source>
        <tissue evidence="1">Shoot</tissue>
    </source>
</reference>
<name>D3IVT8_PHYED</name>